<dbReference type="Gene3D" id="3.40.109.10">
    <property type="entry name" value="NADH Oxidase"/>
    <property type="match status" value="1"/>
</dbReference>
<reference evidence="8" key="1">
    <citation type="journal article" date="2019" name="Int. J. Syst. Evol. Microbiol.">
        <title>The Global Catalogue of Microorganisms (GCM) 10K type strain sequencing project: providing services to taxonomists for standard genome sequencing and annotation.</title>
        <authorList>
            <consortium name="The Broad Institute Genomics Platform"/>
            <consortium name="The Broad Institute Genome Sequencing Center for Infectious Disease"/>
            <person name="Wu L."/>
            <person name="Ma J."/>
        </authorList>
    </citation>
    <scope>NUCLEOTIDE SEQUENCE [LARGE SCALE GENOMIC DNA]</scope>
    <source>
        <strain evidence="8">KACC 12597</strain>
    </source>
</reference>
<evidence type="ECO:0000256" key="1">
    <source>
        <dbReference type="ARBA" id="ARBA00008366"/>
    </source>
</evidence>
<evidence type="ECO:0000259" key="6">
    <source>
        <dbReference type="Pfam" id="PF00881"/>
    </source>
</evidence>
<dbReference type="Pfam" id="PF00881">
    <property type="entry name" value="Nitroreductase"/>
    <property type="match status" value="1"/>
</dbReference>
<dbReference type="SUPFAM" id="SSF55469">
    <property type="entry name" value="FMN-dependent nitroreductase-like"/>
    <property type="match status" value="1"/>
</dbReference>
<evidence type="ECO:0000256" key="2">
    <source>
        <dbReference type="ARBA" id="ARBA00022630"/>
    </source>
</evidence>
<proteinExistence type="inferred from homology"/>
<gene>
    <name evidence="7" type="primary">nfsA</name>
    <name evidence="7" type="ORF">ACFSJC_11330</name>
</gene>
<protein>
    <submittedName>
        <fullName evidence="7">Oxygen-insensitive NADPH nitroreductase</fullName>
    </submittedName>
</protein>
<dbReference type="PANTHER" id="PTHR43425:SF2">
    <property type="entry name" value="OXYGEN-INSENSITIVE NADPH NITROREDUCTASE"/>
    <property type="match status" value="1"/>
</dbReference>
<dbReference type="CDD" id="cd02146">
    <property type="entry name" value="NfsA-like"/>
    <property type="match status" value="1"/>
</dbReference>
<dbReference type="PIRSF" id="PIRSF005426">
    <property type="entry name" value="Frp"/>
    <property type="match status" value="1"/>
</dbReference>
<keyword evidence="4 5" id="KW-0560">Oxidoreductase</keyword>
<dbReference type="InterPro" id="IPR000415">
    <property type="entry name" value="Nitroreductase-like"/>
</dbReference>
<keyword evidence="8" id="KW-1185">Reference proteome</keyword>
<dbReference type="InterPro" id="IPR029479">
    <property type="entry name" value="Nitroreductase"/>
</dbReference>
<keyword evidence="3 5" id="KW-0288">FMN</keyword>
<evidence type="ECO:0000313" key="8">
    <source>
        <dbReference type="Proteomes" id="UP001597337"/>
    </source>
</evidence>
<dbReference type="NCBIfam" id="NF008033">
    <property type="entry name" value="PRK10765.1"/>
    <property type="match status" value="1"/>
</dbReference>
<evidence type="ECO:0000256" key="3">
    <source>
        <dbReference type="ARBA" id="ARBA00022643"/>
    </source>
</evidence>
<feature type="domain" description="Nitroreductase" evidence="6">
    <location>
        <begin position="17"/>
        <end position="169"/>
    </location>
</feature>
<accession>A0ABW4Y8R5</accession>
<dbReference type="Proteomes" id="UP001597337">
    <property type="component" value="Unassembled WGS sequence"/>
</dbReference>
<evidence type="ECO:0000256" key="4">
    <source>
        <dbReference type="ARBA" id="ARBA00023002"/>
    </source>
</evidence>
<dbReference type="InterPro" id="IPR016446">
    <property type="entry name" value="Flavin_OxRdtase_Frp"/>
</dbReference>
<evidence type="ECO:0000313" key="7">
    <source>
        <dbReference type="EMBL" id="MFD2112434.1"/>
    </source>
</evidence>
<organism evidence="7 8">
    <name type="scientific">Thiorhodococcus fuscus</name>
    <dbReference type="NCBI Taxonomy" id="527200"/>
    <lineage>
        <taxon>Bacteria</taxon>
        <taxon>Pseudomonadati</taxon>
        <taxon>Pseudomonadota</taxon>
        <taxon>Gammaproteobacteria</taxon>
        <taxon>Chromatiales</taxon>
        <taxon>Chromatiaceae</taxon>
        <taxon>Thiorhodococcus</taxon>
    </lineage>
</organism>
<keyword evidence="5" id="KW-0521">NADP</keyword>
<evidence type="ECO:0000256" key="5">
    <source>
        <dbReference type="PIRNR" id="PIRNR005426"/>
    </source>
</evidence>
<dbReference type="EMBL" id="JBHUHX010000026">
    <property type="protein sequence ID" value="MFD2112434.1"/>
    <property type="molecule type" value="Genomic_DNA"/>
</dbReference>
<name>A0ABW4Y8R5_9GAMM</name>
<keyword evidence="2 5" id="KW-0285">Flavoprotein</keyword>
<comment type="similarity">
    <text evidence="1 5">Belongs to the flavin oxidoreductase frp family.</text>
</comment>
<dbReference type="PANTHER" id="PTHR43425">
    <property type="entry name" value="OXYGEN-INSENSITIVE NADPH NITROREDUCTASE"/>
    <property type="match status" value="1"/>
</dbReference>
<comment type="caution">
    <text evidence="7">The sequence shown here is derived from an EMBL/GenBank/DDBJ whole genome shotgun (WGS) entry which is preliminary data.</text>
</comment>
<dbReference type="RefSeq" id="WP_386026722.1">
    <property type="nucleotide sequence ID" value="NZ_JBHUHX010000026.1"/>
</dbReference>
<sequence>MPLSSEFSPVIAQQLMHRSIRAFTPESIPSRTLDLLIQAGQSAASSNFIQAYSVIRVTRPETRSAVATLAGGQHWIERAAEFLVFCADLRRADAACRAHGLGEIEGYSEHGLTAVIDTALMAQNLLLAAESLGLGGVFIGAIRNDPVQVSELLELPELVTPLFGLCLGWPADDPQVKPRLPSDMVLHQDVYRDPSPQTLADYDARMADYYAARSTNRRSGDWSSTTAGALQGKKREWLLDFMRRRGFFRR</sequence>